<gene>
    <name evidence="1" type="ORF">B1812_00795</name>
</gene>
<evidence type="ECO:0000313" key="2">
    <source>
        <dbReference type="Proteomes" id="UP000193978"/>
    </source>
</evidence>
<dbReference type="EMBL" id="CP019948">
    <property type="protein sequence ID" value="ARN79847.1"/>
    <property type="molecule type" value="Genomic_DNA"/>
</dbReference>
<proteinExistence type="predicted"/>
<keyword evidence="2" id="KW-1185">Reference proteome</keyword>
<reference evidence="1 2" key="1">
    <citation type="submission" date="2017-02" db="EMBL/GenBank/DDBJ databases">
        <authorList>
            <person name="Peterson S.W."/>
        </authorList>
    </citation>
    <scope>NUCLEOTIDE SEQUENCE [LARGE SCALE GENOMIC DNA]</scope>
    <source>
        <strain evidence="1 2">S285</strain>
    </source>
</reference>
<dbReference type="RefSeq" id="WP_085769894.1">
    <property type="nucleotide sequence ID" value="NZ_AP027149.1"/>
</dbReference>
<accession>A0A1W6MQI9</accession>
<evidence type="ECO:0008006" key="3">
    <source>
        <dbReference type="Google" id="ProtNLM"/>
    </source>
</evidence>
<evidence type="ECO:0000313" key="1">
    <source>
        <dbReference type="EMBL" id="ARN79847.1"/>
    </source>
</evidence>
<dbReference type="Proteomes" id="UP000193978">
    <property type="component" value="Chromosome"/>
</dbReference>
<organism evidence="1 2">
    <name type="scientific">Methylocystis bryophila</name>
    <dbReference type="NCBI Taxonomy" id="655015"/>
    <lineage>
        <taxon>Bacteria</taxon>
        <taxon>Pseudomonadati</taxon>
        <taxon>Pseudomonadota</taxon>
        <taxon>Alphaproteobacteria</taxon>
        <taxon>Hyphomicrobiales</taxon>
        <taxon>Methylocystaceae</taxon>
        <taxon>Methylocystis</taxon>
    </lineage>
</organism>
<dbReference type="OrthoDB" id="9785015at2"/>
<protein>
    <recommendedName>
        <fullName evidence="3">ABC transporter substrate-binding protein</fullName>
    </recommendedName>
</protein>
<name>A0A1W6MQI9_9HYPH</name>
<dbReference type="KEGG" id="mbry:B1812_00795"/>
<sequence>MTLVSAPAATIEGAVVAAGAAGGNASSSYDVFIAESPLVPAQLAGLHASLVGGSPFWIATDTLELYSASIDVSAGLPWFPGAFSVPNPVTLDPYGLATVETLKAAWPRLLAKSLPITTDDALSSWSAVEYGFGTPAYGFTGKSQICTNVTGAEVYESGSYHHEYVLGRDYITPIAWTGLKLNRLSNGAVVARTAQAENAVNAFISFLSQAGVTVTDKTTSATLTLNGGKTDLAQSCLKTN</sequence>
<dbReference type="STRING" id="655015.B1812_00795"/>
<dbReference type="AlphaFoldDB" id="A0A1W6MQI9"/>